<accession>A0A9D1CRK9</accession>
<evidence type="ECO:0000313" key="3">
    <source>
        <dbReference type="Proteomes" id="UP000886887"/>
    </source>
</evidence>
<dbReference type="CDD" id="cd03812">
    <property type="entry name" value="GT4_CapH-like"/>
    <property type="match status" value="1"/>
</dbReference>
<dbReference type="Gene3D" id="3.40.50.2000">
    <property type="entry name" value="Glycogen Phosphorylase B"/>
    <property type="match status" value="2"/>
</dbReference>
<organism evidence="2 3">
    <name type="scientific">Candidatus Onthenecus intestinigallinarum</name>
    <dbReference type="NCBI Taxonomy" id="2840875"/>
    <lineage>
        <taxon>Bacteria</taxon>
        <taxon>Bacillati</taxon>
        <taxon>Bacillota</taxon>
        <taxon>Clostridia</taxon>
        <taxon>Eubacteriales</taxon>
        <taxon>Candidatus Onthenecus</taxon>
    </lineage>
</organism>
<name>A0A9D1CRK9_9FIRM</name>
<dbReference type="Pfam" id="PF13439">
    <property type="entry name" value="Glyco_transf_4"/>
    <property type="match status" value="1"/>
</dbReference>
<comment type="caution">
    <text evidence="2">The sequence shown here is derived from an EMBL/GenBank/DDBJ whole genome shotgun (WGS) entry which is preliminary data.</text>
</comment>
<dbReference type="InterPro" id="IPR050194">
    <property type="entry name" value="Glycosyltransferase_grp1"/>
</dbReference>
<dbReference type="InterPro" id="IPR028098">
    <property type="entry name" value="Glyco_trans_4-like_N"/>
</dbReference>
<protein>
    <submittedName>
        <fullName evidence="2">Glycosyltransferase family 1 protein</fullName>
    </submittedName>
</protein>
<dbReference type="Proteomes" id="UP000886887">
    <property type="component" value="Unassembled WGS sequence"/>
</dbReference>
<evidence type="ECO:0000313" key="2">
    <source>
        <dbReference type="EMBL" id="HIQ72273.1"/>
    </source>
</evidence>
<reference evidence="2" key="1">
    <citation type="submission" date="2020-10" db="EMBL/GenBank/DDBJ databases">
        <authorList>
            <person name="Gilroy R."/>
        </authorList>
    </citation>
    <scope>NUCLEOTIDE SEQUENCE</scope>
    <source>
        <strain evidence="2">ChiSxjej2B14-6234</strain>
    </source>
</reference>
<dbReference type="AlphaFoldDB" id="A0A9D1CRK9"/>
<dbReference type="Pfam" id="PF13692">
    <property type="entry name" value="Glyco_trans_1_4"/>
    <property type="match status" value="1"/>
</dbReference>
<gene>
    <name evidence="2" type="ORF">IAB73_08725</name>
</gene>
<reference evidence="2" key="2">
    <citation type="journal article" date="2021" name="PeerJ">
        <title>Extensive microbial diversity within the chicken gut microbiome revealed by metagenomics and culture.</title>
        <authorList>
            <person name="Gilroy R."/>
            <person name="Ravi A."/>
            <person name="Getino M."/>
            <person name="Pursley I."/>
            <person name="Horton D.L."/>
            <person name="Alikhan N.F."/>
            <person name="Baker D."/>
            <person name="Gharbi K."/>
            <person name="Hall N."/>
            <person name="Watson M."/>
            <person name="Adriaenssens E.M."/>
            <person name="Foster-Nyarko E."/>
            <person name="Jarju S."/>
            <person name="Secka A."/>
            <person name="Antonio M."/>
            <person name="Oren A."/>
            <person name="Chaudhuri R.R."/>
            <person name="La Ragione R."/>
            <person name="Hildebrand F."/>
            <person name="Pallen M.J."/>
        </authorList>
    </citation>
    <scope>NUCLEOTIDE SEQUENCE</scope>
    <source>
        <strain evidence="2">ChiSxjej2B14-6234</strain>
    </source>
</reference>
<evidence type="ECO:0000259" key="1">
    <source>
        <dbReference type="Pfam" id="PF13439"/>
    </source>
</evidence>
<dbReference type="PANTHER" id="PTHR45947:SF3">
    <property type="entry name" value="SULFOQUINOVOSYL TRANSFERASE SQD2"/>
    <property type="match status" value="1"/>
</dbReference>
<dbReference type="EMBL" id="DVFJ01000031">
    <property type="protein sequence ID" value="HIQ72273.1"/>
    <property type="molecule type" value="Genomic_DNA"/>
</dbReference>
<dbReference type="PANTHER" id="PTHR45947">
    <property type="entry name" value="SULFOQUINOVOSYL TRANSFERASE SQD2"/>
    <property type="match status" value="1"/>
</dbReference>
<dbReference type="SUPFAM" id="SSF53756">
    <property type="entry name" value="UDP-Glycosyltransferase/glycogen phosphorylase"/>
    <property type="match status" value="1"/>
</dbReference>
<proteinExistence type="predicted"/>
<feature type="domain" description="Glycosyltransferase subfamily 4-like N-terminal" evidence="1">
    <location>
        <begin position="13"/>
        <end position="172"/>
    </location>
</feature>
<sequence length="372" mass="40404">MRVAQVVGKLAAGGVEAVVNTYYRRLDHTRIQFDYFIDEDSPCEPPEKLIALGARYYRIPPTTRPIARVLALRRLFAQNCYPIVHAHMTTLNLPVLLAARWAGVPVRISHAHSTSAPGEGARGLLKGLLRPTARLFATHFMACGQATAQWMFPRRLIDAGRVTILPNAVDVGRFRFSEAVRTQARARLGLQSSLVVGHVGRFMRQKNHAFLLEIFAALHARRPDAVLLLVGDGELRAGVEAQAAALGLTDCVRFLGIRHDLQRLYCAMDVFVLPSFYEGLPVVGVEAQACGLPCLVSDAVDAHTAVCDAVRFLPLRAGAQSWARAVEALAAPVRARQSGAQAVRRAGLDIGDTVQQLSGLYEALAAGGGRHD</sequence>
<dbReference type="GO" id="GO:0016758">
    <property type="term" value="F:hexosyltransferase activity"/>
    <property type="evidence" value="ECO:0007669"/>
    <property type="project" value="TreeGrafter"/>
</dbReference>